<feature type="binding site" evidence="3">
    <location>
        <position position="39"/>
    </location>
    <ligand>
        <name>a divalent metal cation</name>
        <dbReference type="ChEBI" id="CHEBI:60240"/>
    </ligand>
</feature>
<protein>
    <submittedName>
        <fullName evidence="4">DinB protein</fullName>
    </submittedName>
</protein>
<name>L8JV24_9BACT</name>
<feature type="binding site" evidence="3">
    <location>
        <position position="121"/>
    </location>
    <ligand>
        <name>a divalent metal cation</name>
        <dbReference type="ChEBI" id="CHEBI:60240"/>
    </ligand>
</feature>
<evidence type="ECO:0000313" key="4">
    <source>
        <dbReference type="EMBL" id="ELR72856.1"/>
    </source>
</evidence>
<dbReference type="SUPFAM" id="SSF109854">
    <property type="entry name" value="DinB/YfiT-like putative metalloenzymes"/>
    <property type="match status" value="1"/>
</dbReference>
<dbReference type="eggNOG" id="COG2318">
    <property type="taxonomic scope" value="Bacteria"/>
</dbReference>
<comment type="similarity">
    <text evidence="1">Belongs to the DinB family.</text>
</comment>
<dbReference type="PANTHER" id="PTHR37302">
    <property type="entry name" value="SLR1116 PROTEIN"/>
    <property type="match status" value="1"/>
</dbReference>
<dbReference type="EMBL" id="AMZN01000014">
    <property type="protein sequence ID" value="ELR72856.1"/>
    <property type="molecule type" value="Genomic_DNA"/>
</dbReference>
<reference evidence="4 5" key="1">
    <citation type="submission" date="2012-12" db="EMBL/GenBank/DDBJ databases">
        <title>Genome assembly of Fulvivirga imtechensis AK7.</title>
        <authorList>
            <person name="Nupur N."/>
            <person name="Khatri I."/>
            <person name="Kumar R."/>
            <person name="Subramanian S."/>
            <person name="Pinnaka A."/>
        </authorList>
    </citation>
    <scope>NUCLEOTIDE SEQUENCE [LARGE SCALE GENOMIC DNA]</scope>
    <source>
        <strain evidence="4 5">AK7</strain>
    </source>
</reference>
<comment type="caution">
    <text evidence="4">The sequence shown here is derived from an EMBL/GenBank/DDBJ whole genome shotgun (WGS) entry which is preliminary data.</text>
</comment>
<proteinExistence type="inferred from homology"/>
<dbReference type="InterPro" id="IPR007837">
    <property type="entry name" value="DinB"/>
</dbReference>
<dbReference type="GO" id="GO:0046872">
    <property type="term" value="F:metal ion binding"/>
    <property type="evidence" value="ECO:0007669"/>
    <property type="project" value="UniProtKB-KW"/>
</dbReference>
<evidence type="ECO:0000256" key="1">
    <source>
        <dbReference type="ARBA" id="ARBA00008635"/>
    </source>
</evidence>
<dbReference type="STRING" id="1237149.C900_00817"/>
<evidence type="ECO:0000313" key="5">
    <source>
        <dbReference type="Proteomes" id="UP000011135"/>
    </source>
</evidence>
<keyword evidence="2 3" id="KW-0479">Metal-binding</keyword>
<dbReference type="Gene3D" id="1.20.120.450">
    <property type="entry name" value="dinb family like domain"/>
    <property type="match status" value="1"/>
</dbReference>
<dbReference type="OrthoDB" id="9811413at2"/>
<dbReference type="InterPro" id="IPR034660">
    <property type="entry name" value="DinB/YfiT-like"/>
</dbReference>
<dbReference type="Proteomes" id="UP000011135">
    <property type="component" value="Unassembled WGS sequence"/>
</dbReference>
<gene>
    <name evidence="4" type="ORF">C900_00817</name>
</gene>
<evidence type="ECO:0000256" key="2">
    <source>
        <dbReference type="ARBA" id="ARBA00022723"/>
    </source>
</evidence>
<dbReference type="Pfam" id="PF05163">
    <property type="entry name" value="DinB"/>
    <property type="match status" value="1"/>
</dbReference>
<organism evidence="4 5">
    <name type="scientific">Fulvivirga imtechensis AK7</name>
    <dbReference type="NCBI Taxonomy" id="1237149"/>
    <lineage>
        <taxon>Bacteria</taxon>
        <taxon>Pseudomonadati</taxon>
        <taxon>Bacteroidota</taxon>
        <taxon>Cytophagia</taxon>
        <taxon>Cytophagales</taxon>
        <taxon>Fulvivirgaceae</taxon>
        <taxon>Fulvivirga</taxon>
    </lineage>
</organism>
<evidence type="ECO:0000256" key="3">
    <source>
        <dbReference type="PIRSR" id="PIRSR607837-1"/>
    </source>
</evidence>
<feature type="binding site" evidence="3">
    <location>
        <position position="125"/>
    </location>
    <ligand>
        <name>a divalent metal cation</name>
        <dbReference type="ChEBI" id="CHEBI:60240"/>
    </ligand>
</feature>
<dbReference type="RefSeq" id="WP_009578516.1">
    <property type="nucleotide sequence ID" value="NZ_AMZN01000014.1"/>
</dbReference>
<sequence>MKKHFRDLFQYNDWANQRVLITLEQSDFKNEKLLLLFSHLLSAQIVWLNRIKDIPTSPFPIWEQYKLRELRSMTEESSSNWLNYLDTHKFETFEEMVFYKNSNGRKFENTIREIINQVINHSSYHRGQIASLLKEEGIEPPVTDYIAYARQK</sequence>
<keyword evidence="5" id="KW-1185">Reference proteome</keyword>
<dbReference type="PANTHER" id="PTHR37302:SF3">
    <property type="entry name" value="DAMAGE-INDUCIBLE PROTEIN DINB"/>
    <property type="match status" value="1"/>
</dbReference>
<dbReference type="AlphaFoldDB" id="L8JV24"/>
<accession>L8JV24</accession>